<reference evidence="2 3" key="1">
    <citation type="submission" date="2018-07" db="EMBL/GenBank/DDBJ databases">
        <title>Genomic Encyclopedia of Type Strains, Phase IV (KMG-IV): sequencing the most valuable type-strain genomes for metagenomic binning, comparative biology and taxonomic classification.</title>
        <authorList>
            <person name="Goeker M."/>
        </authorList>
    </citation>
    <scope>NUCLEOTIDE SEQUENCE [LARGE SCALE GENOMIC DNA]</scope>
    <source>
        <strain evidence="2 3">DSM 21634</strain>
    </source>
</reference>
<proteinExistence type="predicted"/>
<protein>
    <submittedName>
        <fullName evidence="2">Uncharacterized protein</fullName>
    </submittedName>
</protein>
<evidence type="ECO:0000313" key="3">
    <source>
        <dbReference type="Proteomes" id="UP000252884"/>
    </source>
</evidence>
<dbReference type="EMBL" id="QPJK01000003">
    <property type="protein sequence ID" value="RCW72590.1"/>
    <property type="molecule type" value="Genomic_DNA"/>
</dbReference>
<organism evidence="2 3">
    <name type="scientific">Pseudorhodoferax soli</name>
    <dbReference type="NCBI Taxonomy" id="545864"/>
    <lineage>
        <taxon>Bacteria</taxon>
        <taxon>Pseudomonadati</taxon>
        <taxon>Pseudomonadota</taxon>
        <taxon>Betaproteobacteria</taxon>
        <taxon>Burkholderiales</taxon>
        <taxon>Comamonadaceae</taxon>
    </lineage>
</organism>
<dbReference type="Proteomes" id="UP000252884">
    <property type="component" value="Unassembled WGS sequence"/>
</dbReference>
<feature type="region of interest" description="Disordered" evidence="1">
    <location>
        <begin position="80"/>
        <end position="106"/>
    </location>
</feature>
<dbReference type="RefSeq" id="WP_114468008.1">
    <property type="nucleotide sequence ID" value="NZ_QPJK01000003.1"/>
</dbReference>
<evidence type="ECO:0000313" key="2">
    <source>
        <dbReference type="EMBL" id="RCW72590.1"/>
    </source>
</evidence>
<keyword evidence="3" id="KW-1185">Reference proteome</keyword>
<dbReference type="AlphaFoldDB" id="A0A368XWY9"/>
<dbReference type="OrthoDB" id="8913904at2"/>
<gene>
    <name evidence="2" type="ORF">DES41_103196</name>
</gene>
<comment type="caution">
    <text evidence="2">The sequence shown here is derived from an EMBL/GenBank/DDBJ whole genome shotgun (WGS) entry which is preliminary data.</text>
</comment>
<sequence>MTHRLRLLQRRPLWWLGLLLGVWLSAQTLALAHREVHGSANDHFHAGHAAADCQLYDHAGAADLLAAVPLLALPAVVAPAPPASRSPALRAPAPPPFQARGPPALR</sequence>
<accession>A0A368XWY9</accession>
<evidence type="ECO:0000256" key="1">
    <source>
        <dbReference type="SAM" id="MobiDB-lite"/>
    </source>
</evidence>
<name>A0A368XWY9_9BURK</name>